<sequence length="320" mass="35781">MPQSPFPSLLEKYLAGECSPAEQQQVEAWFKSGGDTSRTDMTLTGQDQRRLLNNLHRKMDGADKKVRRIWPLQRIAAAVIFLTVMAGAGIWASRIWQKKSALEWVVVTTPKGKVQKLVLPDHSEVWLNANSVLRYAKNFRQNRRVTLQGEALFTVTHDAAVPFTVTANDIVTQDLGTTFNINGYSSTGKTNITVVSGSVGVSSGNSQMQVLKPQQAIIYDHQQRTLTRLDSVKTSGLTDWVNGKWVYENMQVQDLVALLQHQYDVTIHTGQLNAAALRAGINVNFSKEQSALEIIEIFCALTDLQYKQISNREINIYSSK</sequence>
<dbReference type="InterPro" id="IPR012373">
    <property type="entry name" value="Ferrdict_sens_TM"/>
</dbReference>
<dbReference type="PANTHER" id="PTHR30273">
    <property type="entry name" value="PERIPLASMIC SIGNAL SENSOR AND SIGMA FACTOR ACTIVATOR FECR-RELATED"/>
    <property type="match status" value="1"/>
</dbReference>
<organism evidence="3 4">
    <name type="scientific">Chitinophaga qingshengii</name>
    <dbReference type="NCBI Taxonomy" id="1569794"/>
    <lineage>
        <taxon>Bacteria</taxon>
        <taxon>Pseudomonadati</taxon>
        <taxon>Bacteroidota</taxon>
        <taxon>Chitinophagia</taxon>
        <taxon>Chitinophagales</taxon>
        <taxon>Chitinophagaceae</taxon>
        <taxon>Chitinophaga</taxon>
    </lineage>
</organism>
<proteinExistence type="predicted"/>
<dbReference type="Pfam" id="PF04773">
    <property type="entry name" value="FecR"/>
    <property type="match status" value="1"/>
</dbReference>
<dbReference type="EMBL" id="JACVFC010000006">
    <property type="protein sequence ID" value="MBC9934850.1"/>
    <property type="molecule type" value="Genomic_DNA"/>
</dbReference>
<comment type="caution">
    <text evidence="3">The sequence shown here is derived from an EMBL/GenBank/DDBJ whole genome shotgun (WGS) entry which is preliminary data.</text>
</comment>
<feature type="domain" description="FecR protein" evidence="1">
    <location>
        <begin position="106"/>
        <end position="199"/>
    </location>
</feature>
<evidence type="ECO:0000259" key="2">
    <source>
        <dbReference type="Pfam" id="PF16344"/>
    </source>
</evidence>
<dbReference type="PIRSF" id="PIRSF018266">
    <property type="entry name" value="FecR"/>
    <property type="match status" value="1"/>
</dbReference>
<gene>
    <name evidence="3" type="ORF">ICL07_31015</name>
</gene>
<accession>A0ABR7TWJ0</accession>
<dbReference type="Gene3D" id="2.60.120.1440">
    <property type="match status" value="1"/>
</dbReference>
<dbReference type="Gene3D" id="3.55.50.30">
    <property type="match status" value="1"/>
</dbReference>
<dbReference type="InterPro" id="IPR006860">
    <property type="entry name" value="FecR"/>
</dbReference>
<dbReference type="RefSeq" id="WP_188091933.1">
    <property type="nucleotide sequence ID" value="NZ_JACVFC010000006.1"/>
</dbReference>
<dbReference type="Pfam" id="PF16344">
    <property type="entry name" value="FecR_C"/>
    <property type="match status" value="1"/>
</dbReference>
<evidence type="ECO:0000313" key="4">
    <source>
        <dbReference type="Proteomes" id="UP000659124"/>
    </source>
</evidence>
<dbReference type="InterPro" id="IPR032508">
    <property type="entry name" value="FecR_C"/>
</dbReference>
<protein>
    <submittedName>
        <fullName evidence="3">FecR family protein</fullName>
    </submittedName>
</protein>
<reference evidence="3 4" key="1">
    <citation type="submission" date="2020-09" db="EMBL/GenBank/DDBJ databases">
        <title>Genome sequences of type strains of Chitinophaga qingshengii and Chitinophaga varians.</title>
        <authorList>
            <person name="Kittiwongwattana C."/>
        </authorList>
    </citation>
    <scope>NUCLEOTIDE SEQUENCE [LARGE SCALE GENOMIC DNA]</scope>
    <source>
        <strain evidence="3 4">JCM 30026</strain>
    </source>
</reference>
<keyword evidence="4" id="KW-1185">Reference proteome</keyword>
<dbReference type="PANTHER" id="PTHR30273:SF2">
    <property type="entry name" value="PROTEIN FECR"/>
    <property type="match status" value="1"/>
</dbReference>
<evidence type="ECO:0000313" key="3">
    <source>
        <dbReference type="EMBL" id="MBC9934850.1"/>
    </source>
</evidence>
<feature type="domain" description="Protein FecR C-terminal" evidence="2">
    <location>
        <begin position="245"/>
        <end position="316"/>
    </location>
</feature>
<evidence type="ECO:0000259" key="1">
    <source>
        <dbReference type="Pfam" id="PF04773"/>
    </source>
</evidence>
<name>A0ABR7TWJ0_9BACT</name>
<dbReference type="Proteomes" id="UP000659124">
    <property type="component" value="Unassembled WGS sequence"/>
</dbReference>